<dbReference type="PANTHER" id="PTHR11802">
    <property type="entry name" value="SERINE PROTEASE FAMILY S10 SERINE CARBOXYPEPTIDASE"/>
    <property type="match status" value="1"/>
</dbReference>
<protein>
    <recommendedName>
        <fullName evidence="7">Carboxypeptidase</fullName>
        <ecNumber evidence="7">3.4.16.-</ecNumber>
    </recommendedName>
</protein>
<reference evidence="9 10" key="1">
    <citation type="journal article" date="2014" name="Genome Biol. Evol.">
        <title>The secreted proteins of Achlya hypogyna and Thraustotheca clavata identify the ancestral oomycete secretome and reveal gene acquisitions by horizontal gene transfer.</title>
        <authorList>
            <person name="Misner I."/>
            <person name="Blouin N."/>
            <person name="Leonard G."/>
            <person name="Richards T.A."/>
            <person name="Lane C.E."/>
        </authorList>
    </citation>
    <scope>NUCLEOTIDE SEQUENCE [LARGE SCALE GENOMIC DNA]</scope>
    <source>
        <strain evidence="9 10">ATCC 34112</strain>
    </source>
</reference>
<feature type="transmembrane region" description="Helical" evidence="8">
    <location>
        <begin position="35"/>
        <end position="53"/>
    </location>
</feature>
<keyword evidence="8" id="KW-1133">Transmembrane helix</keyword>
<keyword evidence="8" id="KW-0812">Transmembrane</keyword>
<evidence type="ECO:0000256" key="7">
    <source>
        <dbReference type="RuleBase" id="RU361156"/>
    </source>
</evidence>
<dbReference type="Gene3D" id="1.10.287.410">
    <property type="match status" value="1"/>
</dbReference>
<keyword evidence="8" id="KW-0472">Membrane</keyword>
<accession>A0A1V9ZHX1</accession>
<proteinExistence type="inferred from homology"/>
<gene>
    <name evidence="9" type="ORF">THRCLA_06905</name>
</gene>
<dbReference type="PROSITE" id="PS00131">
    <property type="entry name" value="CARBOXYPEPT_SER_SER"/>
    <property type="match status" value="1"/>
</dbReference>
<evidence type="ECO:0000256" key="3">
    <source>
        <dbReference type="ARBA" id="ARBA00022670"/>
    </source>
</evidence>
<dbReference type="PRINTS" id="PR00724">
    <property type="entry name" value="CRBOXYPTASEC"/>
</dbReference>
<dbReference type="OrthoDB" id="443318at2759"/>
<dbReference type="GO" id="GO:0006508">
    <property type="term" value="P:proteolysis"/>
    <property type="evidence" value="ECO:0007669"/>
    <property type="project" value="UniProtKB-KW"/>
</dbReference>
<dbReference type="SUPFAM" id="SSF53474">
    <property type="entry name" value="alpha/beta-Hydrolases"/>
    <property type="match status" value="1"/>
</dbReference>
<evidence type="ECO:0000256" key="2">
    <source>
        <dbReference type="ARBA" id="ARBA00022645"/>
    </source>
</evidence>
<dbReference type="Proteomes" id="UP000243217">
    <property type="component" value="Unassembled WGS sequence"/>
</dbReference>
<evidence type="ECO:0000256" key="1">
    <source>
        <dbReference type="ARBA" id="ARBA00009431"/>
    </source>
</evidence>
<dbReference type="InterPro" id="IPR029058">
    <property type="entry name" value="AB_hydrolase_fold"/>
</dbReference>
<evidence type="ECO:0000256" key="6">
    <source>
        <dbReference type="ARBA" id="ARBA00023180"/>
    </source>
</evidence>
<keyword evidence="10" id="KW-1185">Reference proteome</keyword>
<name>A0A1V9ZHX1_9STRA</name>
<dbReference type="Gene3D" id="3.40.50.1820">
    <property type="entry name" value="alpha/beta hydrolase"/>
    <property type="match status" value="1"/>
</dbReference>
<keyword evidence="3 7" id="KW-0645">Protease</keyword>
<evidence type="ECO:0000256" key="5">
    <source>
        <dbReference type="ARBA" id="ARBA00022801"/>
    </source>
</evidence>
<evidence type="ECO:0000256" key="4">
    <source>
        <dbReference type="ARBA" id="ARBA00022729"/>
    </source>
</evidence>
<dbReference type="InterPro" id="IPR001563">
    <property type="entry name" value="Peptidase_S10"/>
</dbReference>
<dbReference type="Pfam" id="PF00450">
    <property type="entry name" value="Peptidase_S10"/>
    <property type="match status" value="1"/>
</dbReference>
<dbReference type="FunFam" id="1.10.287.410:FF:000002">
    <property type="entry name" value="Carboxypeptidase"/>
    <property type="match status" value="1"/>
</dbReference>
<evidence type="ECO:0000313" key="10">
    <source>
        <dbReference type="Proteomes" id="UP000243217"/>
    </source>
</evidence>
<keyword evidence="5 7" id="KW-0378">Hydrolase</keyword>
<evidence type="ECO:0000313" key="9">
    <source>
        <dbReference type="EMBL" id="OQR97567.1"/>
    </source>
</evidence>
<evidence type="ECO:0000256" key="8">
    <source>
        <dbReference type="SAM" id="Phobius"/>
    </source>
</evidence>
<keyword evidence="6" id="KW-0325">Glycoprotein</keyword>
<dbReference type="EMBL" id="JNBS01001899">
    <property type="protein sequence ID" value="OQR97567.1"/>
    <property type="molecule type" value="Genomic_DNA"/>
</dbReference>
<keyword evidence="4" id="KW-0732">Signal</keyword>
<comment type="similarity">
    <text evidence="1 7">Belongs to the peptidase S10 family.</text>
</comment>
<dbReference type="InterPro" id="IPR018202">
    <property type="entry name" value="Ser_caboxypep_ser_AS"/>
</dbReference>
<organism evidence="9 10">
    <name type="scientific">Thraustotheca clavata</name>
    <dbReference type="NCBI Taxonomy" id="74557"/>
    <lineage>
        <taxon>Eukaryota</taxon>
        <taxon>Sar</taxon>
        <taxon>Stramenopiles</taxon>
        <taxon>Oomycota</taxon>
        <taxon>Saprolegniomycetes</taxon>
        <taxon>Saprolegniales</taxon>
        <taxon>Achlyaceae</taxon>
        <taxon>Thraustotheca</taxon>
    </lineage>
</organism>
<dbReference type="GO" id="GO:0004185">
    <property type="term" value="F:serine-type carboxypeptidase activity"/>
    <property type="evidence" value="ECO:0007669"/>
    <property type="project" value="UniProtKB-UniRule"/>
</dbReference>
<sequence>MAWGRSYETISLGEDSSLTGNGRSSHAKFASRRRYLLTLFGGFALLYAGIQLIPSGKTNPPMENTVVTNALISPTIVPEKKFIVKNGTDEVETFCGIVGQESGYIKLPNKKDDNYFYWFFESRRNSDKDPLVLWLTGGPGCSSMMALLLENGPCLVDKDLNTQLNPMSWNNIANMIWLDQPSGVGFSYSDVEDLDSNEDQVGENIWYFLQGWFEKNPKFQGRPFYIFGESYGGHFVPAAAHAIFTHNKKLTDSEQLIALEGVAVGNGLTDPIHQYAHAVDMAENSYNLTLVNASTFNDMKSKVPTCVDLIKNCQTNVTNCGDAQEFCQVELIDPLFLDSARNPYDIRMPCGGGQSLGCYDFSHIEAFLNSPGVMDKLGVDPAKVVEWQECNFDINARFGNDWMKVYSQYVPPLLESGIRVMIYAGDADLMCNWQGNEAWTLNLEWSGKAAFNNATNHPTMIQGKHVGNSRTSGGLAFLRIFEAGHMVPMDQPEVSLAMVDSFLRNEQL</sequence>
<dbReference type="PANTHER" id="PTHR11802:SF113">
    <property type="entry name" value="SERINE CARBOXYPEPTIDASE CTSA-4.1"/>
    <property type="match status" value="1"/>
</dbReference>
<dbReference type="AlphaFoldDB" id="A0A1V9ZHX1"/>
<keyword evidence="2 7" id="KW-0121">Carboxypeptidase</keyword>
<comment type="caution">
    <text evidence="9">The sequence shown here is derived from an EMBL/GenBank/DDBJ whole genome shotgun (WGS) entry which is preliminary data.</text>
</comment>
<dbReference type="EC" id="3.4.16.-" evidence="7"/>